<dbReference type="Pfam" id="PF01243">
    <property type="entry name" value="PNPOx_N"/>
    <property type="match status" value="1"/>
</dbReference>
<dbReference type="Gene3D" id="2.30.110.10">
    <property type="entry name" value="Electron Transport, Fmn-binding Protein, Chain A"/>
    <property type="match status" value="1"/>
</dbReference>
<dbReference type="GO" id="GO:0016627">
    <property type="term" value="F:oxidoreductase activity, acting on the CH-CH group of donors"/>
    <property type="evidence" value="ECO:0007669"/>
    <property type="project" value="TreeGrafter"/>
</dbReference>
<accession>A0A6G6W9W9</accession>
<dbReference type="InterPro" id="IPR019920">
    <property type="entry name" value="F420-binding_dom_put"/>
</dbReference>
<dbReference type="InterPro" id="IPR011576">
    <property type="entry name" value="Pyridox_Oxase_N"/>
</dbReference>
<dbReference type="PANTHER" id="PTHR35176">
    <property type="entry name" value="HEME OXYGENASE HI_0854-RELATED"/>
    <property type="match status" value="1"/>
</dbReference>
<protein>
    <submittedName>
        <fullName evidence="3">TIGR03618 family F420-dependent PPOX class oxidoreductase</fullName>
    </submittedName>
</protein>
<evidence type="ECO:0000259" key="2">
    <source>
        <dbReference type="Pfam" id="PF01243"/>
    </source>
</evidence>
<organism evidence="3 4">
    <name type="scientific">Nocardioides anomalus</name>
    <dbReference type="NCBI Taxonomy" id="2712223"/>
    <lineage>
        <taxon>Bacteria</taxon>
        <taxon>Bacillati</taxon>
        <taxon>Actinomycetota</taxon>
        <taxon>Actinomycetes</taxon>
        <taxon>Propionibacteriales</taxon>
        <taxon>Nocardioidaceae</taxon>
        <taxon>Nocardioides</taxon>
    </lineage>
</organism>
<dbReference type="EMBL" id="CP049257">
    <property type="protein sequence ID" value="QIG41999.1"/>
    <property type="molecule type" value="Genomic_DNA"/>
</dbReference>
<gene>
    <name evidence="3" type="ORF">G5V58_03710</name>
</gene>
<dbReference type="KEGG" id="nano:G5V58_03710"/>
<dbReference type="GO" id="GO:0005829">
    <property type="term" value="C:cytosol"/>
    <property type="evidence" value="ECO:0007669"/>
    <property type="project" value="TreeGrafter"/>
</dbReference>
<dbReference type="SUPFAM" id="SSF50475">
    <property type="entry name" value="FMN-binding split barrel"/>
    <property type="match status" value="1"/>
</dbReference>
<dbReference type="InterPro" id="IPR052019">
    <property type="entry name" value="F420H2_bilvrd_red/Heme_oxyg"/>
</dbReference>
<evidence type="ECO:0000256" key="1">
    <source>
        <dbReference type="ARBA" id="ARBA00023002"/>
    </source>
</evidence>
<dbReference type="RefSeq" id="WP_165228875.1">
    <property type="nucleotide sequence ID" value="NZ_CP049257.1"/>
</dbReference>
<evidence type="ECO:0000313" key="3">
    <source>
        <dbReference type="EMBL" id="QIG41999.1"/>
    </source>
</evidence>
<evidence type="ECO:0000313" key="4">
    <source>
        <dbReference type="Proteomes" id="UP000502996"/>
    </source>
</evidence>
<reference evidence="3 4" key="1">
    <citation type="submission" date="2020-02" db="EMBL/GenBank/DDBJ databases">
        <title>Full genome sequence of Nocardioides sp. R-3366.</title>
        <authorList>
            <person name="Im W.-T."/>
        </authorList>
    </citation>
    <scope>NUCLEOTIDE SEQUENCE [LARGE SCALE GENOMIC DNA]</scope>
    <source>
        <strain evidence="3 4">R-3366</strain>
    </source>
</reference>
<dbReference type="AlphaFoldDB" id="A0A6G6W9W9"/>
<dbReference type="InterPro" id="IPR012349">
    <property type="entry name" value="Split_barrel_FMN-bd"/>
</dbReference>
<dbReference type="NCBIfam" id="TIGR03618">
    <property type="entry name" value="Rv1155_F420"/>
    <property type="match status" value="1"/>
</dbReference>
<dbReference type="Proteomes" id="UP000502996">
    <property type="component" value="Chromosome"/>
</dbReference>
<dbReference type="PANTHER" id="PTHR35176:SF6">
    <property type="entry name" value="HEME OXYGENASE HI_0854-RELATED"/>
    <property type="match status" value="1"/>
</dbReference>
<sequence length="113" mass="13066">MLATLLEDGQPAAQVMWVDNDGECVLINTERHRKKFRNVQRDPRVTVTVWEKDNPYSYGELRGVVEEIVEGAAAREHIDVLSERYFGRPYKADQIESERVLLRIRPLRDGGAR</sequence>
<keyword evidence="1" id="KW-0560">Oxidoreductase</keyword>
<dbReference type="GO" id="GO:0070967">
    <property type="term" value="F:coenzyme F420 binding"/>
    <property type="evidence" value="ECO:0007669"/>
    <property type="project" value="TreeGrafter"/>
</dbReference>
<proteinExistence type="predicted"/>
<feature type="domain" description="Pyridoxamine 5'-phosphate oxidase N-terminal" evidence="2">
    <location>
        <begin position="1"/>
        <end position="106"/>
    </location>
</feature>
<keyword evidence="4" id="KW-1185">Reference proteome</keyword>
<name>A0A6G6W9W9_9ACTN</name>